<dbReference type="STRING" id="10195.A0A3M7SUF4"/>
<gene>
    <name evidence="7" type="ORF">BpHYR1_025601</name>
</gene>
<dbReference type="InterPro" id="IPR036259">
    <property type="entry name" value="MFS_trans_sf"/>
</dbReference>
<feature type="transmembrane region" description="Helical" evidence="5">
    <location>
        <begin position="157"/>
        <end position="177"/>
    </location>
</feature>
<keyword evidence="8" id="KW-1185">Reference proteome</keyword>
<feature type="transmembrane region" description="Helical" evidence="5">
    <location>
        <begin position="343"/>
        <end position="362"/>
    </location>
</feature>
<evidence type="ECO:0000256" key="1">
    <source>
        <dbReference type="ARBA" id="ARBA00004141"/>
    </source>
</evidence>
<comment type="subcellular location">
    <subcellularLocation>
        <location evidence="1">Membrane</location>
        <topology evidence="1">Multi-pass membrane protein</topology>
    </subcellularLocation>
</comment>
<feature type="domain" description="Major facilitator superfamily (MFS) profile" evidence="6">
    <location>
        <begin position="8"/>
        <end position="400"/>
    </location>
</feature>
<dbReference type="GO" id="GO:0016020">
    <property type="term" value="C:membrane"/>
    <property type="evidence" value="ECO:0007669"/>
    <property type="project" value="UniProtKB-SubCell"/>
</dbReference>
<evidence type="ECO:0000256" key="3">
    <source>
        <dbReference type="ARBA" id="ARBA00022989"/>
    </source>
</evidence>
<evidence type="ECO:0000256" key="5">
    <source>
        <dbReference type="SAM" id="Phobius"/>
    </source>
</evidence>
<dbReference type="InterPro" id="IPR020846">
    <property type="entry name" value="MFS_dom"/>
</dbReference>
<dbReference type="GO" id="GO:0006820">
    <property type="term" value="P:monoatomic anion transport"/>
    <property type="evidence" value="ECO:0007669"/>
    <property type="project" value="TreeGrafter"/>
</dbReference>
<name>A0A3M7SUF4_BRAPC</name>
<comment type="caution">
    <text evidence="7">The sequence shown here is derived from an EMBL/GenBank/DDBJ whole genome shotgun (WGS) entry which is preliminary data.</text>
</comment>
<dbReference type="SUPFAM" id="SSF103473">
    <property type="entry name" value="MFS general substrate transporter"/>
    <property type="match status" value="1"/>
</dbReference>
<keyword evidence="4 5" id="KW-0472">Membrane</keyword>
<dbReference type="OrthoDB" id="2250022at2759"/>
<organism evidence="7 8">
    <name type="scientific">Brachionus plicatilis</name>
    <name type="common">Marine rotifer</name>
    <name type="synonym">Brachionus muelleri</name>
    <dbReference type="NCBI Taxonomy" id="10195"/>
    <lineage>
        <taxon>Eukaryota</taxon>
        <taxon>Metazoa</taxon>
        <taxon>Spiralia</taxon>
        <taxon>Gnathifera</taxon>
        <taxon>Rotifera</taxon>
        <taxon>Eurotatoria</taxon>
        <taxon>Monogononta</taxon>
        <taxon>Pseudotrocha</taxon>
        <taxon>Ploima</taxon>
        <taxon>Brachionidae</taxon>
        <taxon>Brachionus</taxon>
    </lineage>
</organism>
<evidence type="ECO:0000256" key="4">
    <source>
        <dbReference type="ARBA" id="ARBA00023136"/>
    </source>
</evidence>
<feature type="transmembrane region" description="Helical" evidence="5">
    <location>
        <begin position="254"/>
        <end position="274"/>
    </location>
</feature>
<dbReference type="AlphaFoldDB" id="A0A3M7SUF4"/>
<feature type="transmembrane region" description="Helical" evidence="5">
    <location>
        <begin position="213"/>
        <end position="234"/>
    </location>
</feature>
<reference evidence="7 8" key="1">
    <citation type="journal article" date="2018" name="Sci. Rep.">
        <title>Genomic signatures of local adaptation to the degree of environmental predictability in rotifers.</title>
        <authorList>
            <person name="Franch-Gras L."/>
            <person name="Hahn C."/>
            <person name="Garcia-Roger E.M."/>
            <person name="Carmona M.J."/>
            <person name="Serra M."/>
            <person name="Gomez A."/>
        </authorList>
    </citation>
    <scope>NUCLEOTIDE SEQUENCE [LARGE SCALE GENOMIC DNA]</scope>
    <source>
        <strain evidence="7">HYR1</strain>
    </source>
</reference>
<feature type="transmembrane region" description="Helical" evidence="5">
    <location>
        <begin position="133"/>
        <end position="151"/>
    </location>
</feature>
<dbReference type="Proteomes" id="UP000276133">
    <property type="component" value="Unassembled WGS sequence"/>
</dbReference>
<dbReference type="EMBL" id="REGN01000772">
    <property type="protein sequence ID" value="RNA39220.1"/>
    <property type="molecule type" value="Genomic_DNA"/>
</dbReference>
<feature type="transmembrane region" description="Helical" evidence="5">
    <location>
        <begin position="374"/>
        <end position="393"/>
    </location>
</feature>
<feature type="transmembrane region" description="Helical" evidence="5">
    <location>
        <begin position="44"/>
        <end position="62"/>
    </location>
</feature>
<evidence type="ECO:0000259" key="6">
    <source>
        <dbReference type="PROSITE" id="PS50850"/>
    </source>
</evidence>
<dbReference type="InterPro" id="IPR050382">
    <property type="entry name" value="MFS_Na/Anion_cotransporter"/>
</dbReference>
<protein>
    <submittedName>
        <fullName evidence="7">Sodium-dependent phosphate transport chloroplastic-like</fullName>
    </submittedName>
</protein>
<keyword evidence="3 5" id="KW-1133">Transmembrane helix</keyword>
<dbReference type="Gene3D" id="1.20.1250.20">
    <property type="entry name" value="MFS general substrate transporter like domains"/>
    <property type="match status" value="2"/>
</dbReference>
<feature type="transmembrane region" description="Helical" evidence="5">
    <location>
        <begin position="311"/>
        <end position="331"/>
    </location>
</feature>
<dbReference type="Pfam" id="PF07690">
    <property type="entry name" value="MFS_1"/>
    <property type="match status" value="1"/>
</dbReference>
<dbReference type="InterPro" id="IPR011701">
    <property type="entry name" value="MFS"/>
</dbReference>
<dbReference type="PANTHER" id="PTHR11662">
    <property type="entry name" value="SOLUTE CARRIER FAMILY 17"/>
    <property type="match status" value="1"/>
</dbReference>
<dbReference type="FunFam" id="1.20.1250.20:FF:000452">
    <property type="entry name" value="sialin-like isoform X1"/>
    <property type="match status" value="1"/>
</dbReference>
<dbReference type="GO" id="GO:0022857">
    <property type="term" value="F:transmembrane transporter activity"/>
    <property type="evidence" value="ECO:0007669"/>
    <property type="project" value="InterPro"/>
</dbReference>
<proteinExistence type="predicted"/>
<accession>A0A3M7SUF4</accession>
<dbReference type="PANTHER" id="PTHR11662:SF40">
    <property type="entry name" value="MAJOR FACILITATOR SUPERFAMILY (MFS) PROFILE DOMAIN-CONTAINING PROTEIN"/>
    <property type="match status" value="1"/>
</dbReference>
<dbReference type="PROSITE" id="PS50850">
    <property type="entry name" value="MFS"/>
    <property type="match status" value="1"/>
</dbReference>
<feature type="transmembrane region" description="Helical" evidence="5">
    <location>
        <begin position="286"/>
        <end position="305"/>
    </location>
</feature>
<feature type="transmembrane region" description="Helical" evidence="5">
    <location>
        <begin position="103"/>
        <end position="126"/>
    </location>
</feature>
<evidence type="ECO:0000256" key="2">
    <source>
        <dbReference type="ARBA" id="ARBA00022692"/>
    </source>
</evidence>
<evidence type="ECO:0000313" key="7">
    <source>
        <dbReference type="EMBL" id="RNA39220.1"/>
    </source>
</evidence>
<feature type="transmembrane region" description="Helical" evidence="5">
    <location>
        <begin position="74"/>
        <end position="97"/>
    </location>
</feature>
<keyword evidence="2 5" id="KW-0812">Transmembrane</keyword>
<evidence type="ECO:0000313" key="8">
    <source>
        <dbReference type="Proteomes" id="UP000276133"/>
    </source>
</evidence>
<sequence length="402" mass="44156">MLISTSKTVALCSFSNLINAADRAIMPLAVLQMGPEFNWDMHAQGWLLSAFPIGYLSSQIIGAKFSKRFGGKNVLTFAVLFWSLLTFLTPLFAYSYATLVTSRILLGIAEGLGLPAVVHIFSTCVLADERSRAFGYLVAFGSIGQTLAAFVCPHLTWRWMFLLFGSSGFVWVLVWIFSFKEIRILTEDDDFIIIPPKLSSRTRWYDYLRHSQLWSIYLAHFSMSWTSNVITNWVPFYLSKFLGVSATALSFTAVPYIVNSFAGILAGHLADSLIMGNWTVLSVRRLMTVLGLVGPGICLIIFISLDNLVMAFSVISICMAFLACNSCGHLANHLDIAPNSSAITFGISNTIATVPGIFIGPLTAELVVKSGGRWLPVFMIAALVNFVGSIIYYSHSGSSQII</sequence>